<dbReference type="Proteomes" id="UP000648914">
    <property type="component" value="Unassembled WGS sequence"/>
</dbReference>
<gene>
    <name evidence="1" type="ORF">YA0852_03720</name>
</gene>
<sequence>MQLSIPIFEGFGRTCQIRNAQTLVEAIQAQLAEVENRSRVRLAANLGRLGFWTLK</sequence>
<accession>A0ABS0UCB7</accession>
<proteinExistence type="predicted"/>
<protein>
    <submittedName>
        <fullName evidence="1">Uncharacterized protein</fullName>
    </submittedName>
</protein>
<evidence type="ECO:0000313" key="1">
    <source>
        <dbReference type="EMBL" id="MBI6563225.1"/>
    </source>
</evidence>
<reference evidence="1 2" key="1">
    <citation type="submission" date="2020-12" db="EMBL/GenBank/DDBJ databases">
        <title>Comparative genomic insights into the epidemiology and virulence of plant pathogenic Pseudomonads from Turkey.</title>
        <authorList>
            <person name="Dillon M."/>
            <person name="Ruiz-Bedoya T."/>
            <person name="Bendalovic-Torma C."/>
            <person name="Guttman K.M."/>
            <person name="Kwak H."/>
            <person name="Middleton M.A."/>
            <person name="Wang P.W."/>
            <person name="Horuz S."/>
            <person name="Aysan Y."/>
            <person name="Guttman D.S."/>
        </authorList>
    </citation>
    <scope>NUCLEOTIDE SEQUENCE [LARGE SCALE GENOMIC DNA]</scope>
    <source>
        <strain evidence="1 2">S5_IA_2b</strain>
    </source>
</reference>
<dbReference type="EMBL" id="JAEILG010000007">
    <property type="protein sequence ID" value="MBI6563225.1"/>
    <property type="molecule type" value="Genomic_DNA"/>
</dbReference>
<organism evidence="1 2">
    <name type="scientific">Pseudomonas synxantha</name>
    <dbReference type="NCBI Taxonomy" id="47883"/>
    <lineage>
        <taxon>Bacteria</taxon>
        <taxon>Pseudomonadati</taxon>
        <taxon>Pseudomonadota</taxon>
        <taxon>Gammaproteobacteria</taxon>
        <taxon>Pseudomonadales</taxon>
        <taxon>Pseudomonadaceae</taxon>
        <taxon>Pseudomonas</taxon>
    </lineage>
</organism>
<name>A0ABS0UCB7_9PSED</name>
<evidence type="ECO:0000313" key="2">
    <source>
        <dbReference type="Proteomes" id="UP000648914"/>
    </source>
</evidence>
<dbReference type="RefSeq" id="WP_169718282.1">
    <property type="nucleotide sequence ID" value="NZ_LT629786.1"/>
</dbReference>
<comment type="caution">
    <text evidence="1">The sequence shown here is derived from an EMBL/GenBank/DDBJ whole genome shotgun (WGS) entry which is preliminary data.</text>
</comment>
<keyword evidence="2" id="KW-1185">Reference proteome</keyword>